<dbReference type="EMBL" id="WPIK01000003">
    <property type="protein sequence ID" value="MVN20660.1"/>
    <property type="molecule type" value="Genomic_DNA"/>
</dbReference>
<comment type="caution">
    <text evidence="1">The sequence shown here is derived from an EMBL/GenBank/DDBJ whole genome shotgun (WGS) entry which is preliminary data.</text>
</comment>
<dbReference type="AlphaFoldDB" id="A0A7K1SUC0"/>
<name>A0A7K1SUC0_9SPHI</name>
<gene>
    <name evidence="1" type="ORF">GO621_03815</name>
</gene>
<sequence length="57" mass="6199">MLLLSTKKPQGPVLFIRAARASADFIVLKEASGLILFLLKMRQQENIGTGVVKLSVS</sequence>
<evidence type="ECO:0000313" key="2">
    <source>
        <dbReference type="Proteomes" id="UP000462014"/>
    </source>
</evidence>
<dbReference type="Proteomes" id="UP000462014">
    <property type="component" value="Unassembled WGS sequence"/>
</dbReference>
<proteinExistence type="predicted"/>
<dbReference type="RefSeq" id="WP_157564356.1">
    <property type="nucleotide sequence ID" value="NZ_WPIK01000003.1"/>
</dbReference>
<reference evidence="1 2" key="1">
    <citation type="submission" date="2019-12" db="EMBL/GenBank/DDBJ databases">
        <title>Mucilaginibacter sp. HMF7410 genome sequencing and assembly.</title>
        <authorList>
            <person name="Kang H."/>
            <person name="Cha I."/>
            <person name="Kim H."/>
            <person name="Joh K."/>
        </authorList>
    </citation>
    <scope>NUCLEOTIDE SEQUENCE [LARGE SCALE GENOMIC DNA]</scope>
    <source>
        <strain evidence="1 2">HMF7410</strain>
    </source>
</reference>
<organism evidence="1 2">
    <name type="scientific">Mucilaginibacter arboris</name>
    <dbReference type="NCBI Taxonomy" id="2682090"/>
    <lineage>
        <taxon>Bacteria</taxon>
        <taxon>Pseudomonadati</taxon>
        <taxon>Bacteroidota</taxon>
        <taxon>Sphingobacteriia</taxon>
        <taxon>Sphingobacteriales</taxon>
        <taxon>Sphingobacteriaceae</taxon>
        <taxon>Mucilaginibacter</taxon>
    </lineage>
</organism>
<evidence type="ECO:0000313" key="1">
    <source>
        <dbReference type="EMBL" id="MVN20660.1"/>
    </source>
</evidence>
<protein>
    <submittedName>
        <fullName evidence="1">Uncharacterized protein</fullName>
    </submittedName>
</protein>
<accession>A0A7K1SUC0</accession>
<keyword evidence="2" id="KW-1185">Reference proteome</keyword>